<accession>A0A810L6Z3</accession>
<dbReference type="InterPro" id="IPR006680">
    <property type="entry name" value="Amidohydro-rel"/>
</dbReference>
<comment type="similarity">
    <text evidence="1">Belongs to the metallo-dependent hydrolases superfamily.</text>
</comment>
<dbReference type="EMBL" id="AP023354">
    <property type="protein sequence ID" value="BCJ31340.1"/>
    <property type="molecule type" value="Genomic_DNA"/>
</dbReference>
<dbReference type="KEGG" id="aser:Asera_54480"/>
<dbReference type="Proteomes" id="UP000680750">
    <property type="component" value="Chromosome"/>
</dbReference>
<dbReference type="InterPro" id="IPR052350">
    <property type="entry name" value="Metallo-dep_Lactonases"/>
</dbReference>
<dbReference type="PANTHER" id="PTHR43569">
    <property type="entry name" value="AMIDOHYDROLASE"/>
    <property type="match status" value="1"/>
</dbReference>
<dbReference type="SUPFAM" id="SSF51556">
    <property type="entry name" value="Metallo-dependent hydrolases"/>
    <property type="match status" value="1"/>
</dbReference>
<dbReference type="GO" id="GO:0016787">
    <property type="term" value="F:hydrolase activity"/>
    <property type="evidence" value="ECO:0007669"/>
    <property type="project" value="InterPro"/>
</dbReference>
<evidence type="ECO:0000313" key="3">
    <source>
        <dbReference type="EMBL" id="BCJ31340.1"/>
    </source>
</evidence>
<dbReference type="PANTHER" id="PTHR43569:SF2">
    <property type="entry name" value="AMIDOHYDROLASE-RELATED DOMAIN-CONTAINING PROTEIN"/>
    <property type="match status" value="1"/>
</dbReference>
<gene>
    <name evidence="3" type="ORF">Asera_54480</name>
</gene>
<dbReference type="AlphaFoldDB" id="A0A810L6Z3"/>
<evidence type="ECO:0000256" key="1">
    <source>
        <dbReference type="ARBA" id="ARBA00038310"/>
    </source>
</evidence>
<name>A0A810L6Z3_9ACTN</name>
<protein>
    <submittedName>
        <fullName evidence="3">Amidohydrolase</fullName>
    </submittedName>
</protein>
<evidence type="ECO:0000313" key="4">
    <source>
        <dbReference type="Proteomes" id="UP000680750"/>
    </source>
</evidence>
<dbReference type="InterPro" id="IPR032466">
    <property type="entry name" value="Metal_Hydrolase"/>
</dbReference>
<evidence type="ECO:0000259" key="2">
    <source>
        <dbReference type="Pfam" id="PF04909"/>
    </source>
</evidence>
<proteinExistence type="inferred from homology"/>
<sequence length="300" mass="31684">MTPADTSDHPAAEFGYVVIDAHHHLWDLDQGYGWLDAPELAPIRRPFTADDLRAELTAHGVSRTVLVEGGCCRAEEVPRHLAITAATPEIAGVVAWADLTDPDLAGTLAGYRTLAGAAKLVGIRDQVQGRVDADFLDTDAAHAGLAAVADSGLAFDLVVRVDQLPAAARAATAHPDLRFVLDHLGKPRITAGAAGLAQWRTAIAPLAACPNATAKLSGLVTEANWASWSVDDLRPYVAAAIEAFGADRLMFGSDWPVCTTAADYGRVLAALRDALPDGTTDTEREAIFGTTARTTYRLEA</sequence>
<reference evidence="3" key="1">
    <citation type="submission" date="2020-08" db="EMBL/GenBank/DDBJ databases">
        <title>Whole genome shotgun sequence of Actinocatenispora sera NBRC 101916.</title>
        <authorList>
            <person name="Komaki H."/>
            <person name="Tamura T."/>
        </authorList>
    </citation>
    <scope>NUCLEOTIDE SEQUENCE</scope>
    <source>
        <strain evidence="3">NBRC 101916</strain>
    </source>
</reference>
<keyword evidence="4" id="KW-1185">Reference proteome</keyword>
<dbReference type="Pfam" id="PF04909">
    <property type="entry name" value="Amidohydro_2"/>
    <property type="match status" value="1"/>
</dbReference>
<feature type="domain" description="Amidohydrolase-related" evidence="2">
    <location>
        <begin position="19"/>
        <end position="298"/>
    </location>
</feature>
<organism evidence="3 4">
    <name type="scientific">Actinocatenispora sera</name>
    <dbReference type="NCBI Taxonomy" id="390989"/>
    <lineage>
        <taxon>Bacteria</taxon>
        <taxon>Bacillati</taxon>
        <taxon>Actinomycetota</taxon>
        <taxon>Actinomycetes</taxon>
        <taxon>Micromonosporales</taxon>
        <taxon>Micromonosporaceae</taxon>
        <taxon>Actinocatenispora</taxon>
    </lineage>
</organism>
<dbReference type="Gene3D" id="3.20.20.140">
    <property type="entry name" value="Metal-dependent hydrolases"/>
    <property type="match status" value="1"/>
</dbReference>